<sequence>MRMRTLTRSLAVGLAALGLAAAGTTAASACGGDEYNWVHKDVHKKWTSVNVSDDDHIINDSVIFKFGPMQND</sequence>
<evidence type="ECO:0000313" key="3">
    <source>
        <dbReference type="Proteomes" id="UP000253507"/>
    </source>
</evidence>
<reference evidence="2 3" key="1">
    <citation type="submission" date="2018-06" db="EMBL/GenBank/DDBJ databases">
        <title>Streptomyces reniochalinae sp. nov. and Streptomyces diacarnus sp. nov. from marine sponges.</title>
        <authorList>
            <person name="Li L."/>
        </authorList>
    </citation>
    <scope>NUCLEOTIDE SEQUENCE [LARGE SCALE GENOMIC DNA]</scope>
    <source>
        <strain evidence="2 3">LHW50302</strain>
    </source>
</reference>
<name>A0A367EBK2_9ACTN</name>
<gene>
    <name evidence="2" type="ORF">DQ392_25125</name>
</gene>
<dbReference type="OrthoDB" id="4265521at2"/>
<dbReference type="PROSITE" id="PS51257">
    <property type="entry name" value="PROKAR_LIPOPROTEIN"/>
    <property type="match status" value="1"/>
</dbReference>
<protein>
    <submittedName>
        <fullName evidence="2">Uncharacterized protein</fullName>
    </submittedName>
</protein>
<keyword evidence="3" id="KW-1185">Reference proteome</keyword>
<feature type="signal peptide" evidence="1">
    <location>
        <begin position="1"/>
        <end position="29"/>
    </location>
</feature>
<dbReference type="AlphaFoldDB" id="A0A367EBK2"/>
<evidence type="ECO:0000313" key="2">
    <source>
        <dbReference type="EMBL" id="RCG15446.1"/>
    </source>
</evidence>
<keyword evidence="1" id="KW-0732">Signal</keyword>
<organism evidence="2 3">
    <name type="scientific">Streptomyces reniochalinae</name>
    <dbReference type="NCBI Taxonomy" id="2250578"/>
    <lineage>
        <taxon>Bacteria</taxon>
        <taxon>Bacillati</taxon>
        <taxon>Actinomycetota</taxon>
        <taxon>Actinomycetes</taxon>
        <taxon>Kitasatosporales</taxon>
        <taxon>Streptomycetaceae</taxon>
        <taxon>Streptomyces</taxon>
    </lineage>
</organism>
<dbReference type="RefSeq" id="WP_114017972.1">
    <property type="nucleotide sequence ID" value="NZ_QOIM01000041.1"/>
</dbReference>
<dbReference type="Proteomes" id="UP000253507">
    <property type="component" value="Unassembled WGS sequence"/>
</dbReference>
<proteinExistence type="predicted"/>
<accession>A0A367EBK2</accession>
<dbReference type="EMBL" id="QOIM01000041">
    <property type="protein sequence ID" value="RCG15446.1"/>
    <property type="molecule type" value="Genomic_DNA"/>
</dbReference>
<comment type="caution">
    <text evidence="2">The sequence shown here is derived from an EMBL/GenBank/DDBJ whole genome shotgun (WGS) entry which is preliminary data.</text>
</comment>
<feature type="chain" id="PRO_5016679681" evidence="1">
    <location>
        <begin position="30"/>
        <end position="72"/>
    </location>
</feature>
<evidence type="ECO:0000256" key="1">
    <source>
        <dbReference type="SAM" id="SignalP"/>
    </source>
</evidence>